<reference evidence="2" key="2">
    <citation type="submission" date="2020-09" db="EMBL/GenBank/DDBJ databases">
        <authorList>
            <person name="Sun Q."/>
            <person name="Kim S."/>
        </authorList>
    </citation>
    <scope>NUCLEOTIDE SEQUENCE</scope>
    <source>
        <strain evidence="2">KCTC 23310</strain>
    </source>
</reference>
<name>A0A918WMJ9_9RHOB</name>
<accession>A0A918WMJ9</accession>
<dbReference type="RefSeq" id="WP_189412102.1">
    <property type="nucleotide sequence ID" value="NZ_BMYJ01000008.1"/>
</dbReference>
<proteinExistence type="predicted"/>
<evidence type="ECO:0000313" key="3">
    <source>
        <dbReference type="Proteomes" id="UP000638981"/>
    </source>
</evidence>
<keyword evidence="3" id="KW-1185">Reference proteome</keyword>
<dbReference type="AlphaFoldDB" id="A0A918WMJ9"/>
<dbReference type="EMBL" id="BMYJ01000008">
    <property type="protein sequence ID" value="GHC60758.1"/>
    <property type="molecule type" value="Genomic_DNA"/>
</dbReference>
<gene>
    <name evidence="2" type="ORF">GCM10007315_25810</name>
</gene>
<organism evidence="2 3">
    <name type="scientific">Neogemmobacter tilapiae</name>
    <dbReference type="NCBI Taxonomy" id="875041"/>
    <lineage>
        <taxon>Bacteria</taxon>
        <taxon>Pseudomonadati</taxon>
        <taxon>Pseudomonadota</taxon>
        <taxon>Alphaproteobacteria</taxon>
        <taxon>Rhodobacterales</taxon>
        <taxon>Paracoccaceae</taxon>
        <taxon>Neogemmobacter</taxon>
    </lineage>
</organism>
<evidence type="ECO:0000313" key="2">
    <source>
        <dbReference type="EMBL" id="GHC60758.1"/>
    </source>
</evidence>
<comment type="caution">
    <text evidence="2">The sequence shown here is derived from an EMBL/GenBank/DDBJ whole genome shotgun (WGS) entry which is preliminary data.</text>
</comment>
<dbReference type="Proteomes" id="UP000638981">
    <property type="component" value="Unassembled WGS sequence"/>
</dbReference>
<protein>
    <submittedName>
        <fullName evidence="2">DUF4177 domain-containing protein</fullName>
    </submittedName>
</protein>
<sequence>MQSYEYKVIPAPLRGEKERGAKTVAERFAVALTNAMNAMGREGWEYLRADTLPCEERVGFTGKATNFQHMLVFRRVVGASAPLILDEAAPVVPKLGAAVADEGGKAPALGPAQGSEAAQDAG</sequence>
<reference evidence="2" key="1">
    <citation type="journal article" date="2014" name="Int. J. Syst. Evol. Microbiol.">
        <title>Complete genome sequence of Corynebacterium casei LMG S-19264T (=DSM 44701T), isolated from a smear-ripened cheese.</title>
        <authorList>
            <consortium name="US DOE Joint Genome Institute (JGI-PGF)"/>
            <person name="Walter F."/>
            <person name="Albersmeier A."/>
            <person name="Kalinowski J."/>
            <person name="Ruckert C."/>
        </authorList>
    </citation>
    <scope>NUCLEOTIDE SEQUENCE</scope>
    <source>
        <strain evidence="2">KCTC 23310</strain>
    </source>
</reference>
<feature type="region of interest" description="Disordered" evidence="1">
    <location>
        <begin position="102"/>
        <end position="122"/>
    </location>
</feature>
<evidence type="ECO:0000256" key="1">
    <source>
        <dbReference type="SAM" id="MobiDB-lite"/>
    </source>
</evidence>